<keyword evidence="6" id="KW-0067">ATP-binding</keyword>
<dbReference type="CDD" id="cd00075">
    <property type="entry name" value="HATPase"/>
    <property type="match status" value="1"/>
</dbReference>
<evidence type="ECO:0000256" key="2">
    <source>
        <dbReference type="ARBA" id="ARBA00012438"/>
    </source>
</evidence>
<evidence type="ECO:0000256" key="5">
    <source>
        <dbReference type="ARBA" id="ARBA00022777"/>
    </source>
</evidence>
<keyword evidence="4" id="KW-0547">Nucleotide-binding</keyword>
<dbReference type="Gene3D" id="3.30.565.10">
    <property type="entry name" value="Histidine kinase-like ATPase, C-terminal domain"/>
    <property type="match status" value="1"/>
</dbReference>
<dbReference type="EMBL" id="CP011947">
    <property type="protein sequence ID" value="AKU07973.1"/>
    <property type="molecule type" value="Genomic_DNA"/>
</dbReference>
<dbReference type="GO" id="GO:0000155">
    <property type="term" value="F:phosphorelay sensor kinase activity"/>
    <property type="evidence" value="ECO:0007669"/>
    <property type="project" value="InterPro"/>
</dbReference>
<evidence type="ECO:0000259" key="8">
    <source>
        <dbReference type="PROSITE" id="PS50109"/>
    </source>
</evidence>
<feature type="transmembrane region" description="Helical" evidence="7">
    <location>
        <begin position="15"/>
        <end position="33"/>
    </location>
</feature>
<organism evidence="9 10">
    <name type="scientific">Haloferax gibbonsii</name>
    <dbReference type="NCBI Taxonomy" id="35746"/>
    <lineage>
        <taxon>Archaea</taxon>
        <taxon>Methanobacteriati</taxon>
        <taxon>Methanobacteriota</taxon>
        <taxon>Stenosarchaea group</taxon>
        <taxon>Halobacteria</taxon>
        <taxon>Halobacteriales</taxon>
        <taxon>Haloferacaceae</taxon>
        <taxon>Haloferax</taxon>
    </lineage>
</organism>
<dbReference type="SUPFAM" id="SSF55874">
    <property type="entry name" value="ATPase domain of HSP90 chaperone/DNA topoisomerase II/histidine kinase"/>
    <property type="match status" value="1"/>
</dbReference>
<dbReference type="InterPro" id="IPR050980">
    <property type="entry name" value="2C_sensor_his_kinase"/>
</dbReference>
<dbReference type="SUPFAM" id="SSF47384">
    <property type="entry name" value="Homodimeric domain of signal transducing histidine kinase"/>
    <property type="match status" value="1"/>
</dbReference>
<dbReference type="GO" id="GO:0005524">
    <property type="term" value="F:ATP binding"/>
    <property type="evidence" value="ECO:0007669"/>
    <property type="project" value="UniProtKB-KW"/>
</dbReference>
<dbReference type="PATRIC" id="fig|35746.4.peg.2028"/>
<evidence type="ECO:0000256" key="6">
    <source>
        <dbReference type="ARBA" id="ARBA00022840"/>
    </source>
</evidence>
<protein>
    <recommendedName>
        <fullName evidence="2">histidine kinase</fullName>
        <ecNumber evidence="2">2.7.13.3</ecNumber>
    </recommendedName>
</protein>
<comment type="catalytic activity">
    <reaction evidence="1">
        <text>ATP + protein L-histidine = ADP + protein N-phospho-L-histidine.</text>
        <dbReference type="EC" id="2.7.13.3"/>
    </reaction>
</comment>
<dbReference type="Proteomes" id="UP000066124">
    <property type="component" value="Chromosome"/>
</dbReference>
<evidence type="ECO:0000256" key="3">
    <source>
        <dbReference type="ARBA" id="ARBA00022679"/>
    </source>
</evidence>
<accession>A0A0K1IUI8</accession>
<evidence type="ECO:0000256" key="7">
    <source>
        <dbReference type="SAM" id="Phobius"/>
    </source>
</evidence>
<dbReference type="Pfam" id="PF02518">
    <property type="entry name" value="HATPase_c"/>
    <property type="match status" value="1"/>
</dbReference>
<dbReference type="PANTHER" id="PTHR44936:SF10">
    <property type="entry name" value="SENSOR PROTEIN RSTB"/>
    <property type="match status" value="1"/>
</dbReference>
<evidence type="ECO:0000256" key="4">
    <source>
        <dbReference type="ARBA" id="ARBA00022741"/>
    </source>
</evidence>
<dbReference type="AlphaFoldDB" id="A0A0K1IUI8"/>
<keyword evidence="7" id="KW-0812">Transmembrane</keyword>
<dbReference type="SMART" id="SM00387">
    <property type="entry name" value="HATPase_c"/>
    <property type="match status" value="1"/>
</dbReference>
<feature type="domain" description="Histidine kinase" evidence="8">
    <location>
        <begin position="89"/>
        <end position="294"/>
    </location>
</feature>
<dbReference type="InterPro" id="IPR036097">
    <property type="entry name" value="HisK_dim/P_sf"/>
</dbReference>
<evidence type="ECO:0000256" key="1">
    <source>
        <dbReference type="ARBA" id="ARBA00000085"/>
    </source>
</evidence>
<dbReference type="InterPro" id="IPR003594">
    <property type="entry name" value="HATPase_dom"/>
</dbReference>
<keyword evidence="3" id="KW-0808">Transferase</keyword>
<dbReference type="EC" id="2.7.13.3" evidence="2"/>
<keyword evidence="7" id="KW-1133">Transmembrane helix</keyword>
<evidence type="ECO:0000313" key="10">
    <source>
        <dbReference type="Proteomes" id="UP000066124"/>
    </source>
</evidence>
<sequence>MSGDAPFDLSPGRVALIYAAFGFLWVATSDSLVEGLPNHELIQTAKGWLFVGLSALLVYALVNRSQSKLNRTSEQLESTLAHTSVLHRILRHDIRNACTAILGYAELVESKGDAGSNIDPVEAIQVRANRLVEVSDEVALLRTVELAEGNEVDVDLSCAVADAVEDLEMEYPEVQVSVASPESLVVRAHPALPRSLAELLDNAVVHADCDEPEVHVGVWQLGEVAGVTVTDNGPGIPDAERDALLSGSETPLSHTSGVGLWLVRAIVDASGGSLDISKPKAHGTVVTVSLPRTGS</sequence>
<dbReference type="PROSITE" id="PS50109">
    <property type="entry name" value="HIS_KIN"/>
    <property type="match status" value="1"/>
</dbReference>
<reference evidence="10" key="1">
    <citation type="journal article" date="2015" name="J. Biotechnol.">
        <title>Complete genome sequence of Haloferax gibbonsii strain ARA6, a potential producer of polyhydroxyalkanoates and halocins isolated from Araruama, Rio de Janeiro, Brasil.</title>
        <authorList>
            <person name="Pinto L.H."/>
            <person name="D'Alincourt Carvalho-Assef A.P."/>
            <person name="Vieira R.P."/>
            <person name="Clementino M.M."/>
            <person name="Albano R.M."/>
        </authorList>
    </citation>
    <scope>NUCLEOTIDE SEQUENCE [LARGE SCALE GENOMIC DNA]</scope>
    <source>
        <strain evidence="10">ARA6</strain>
    </source>
</reference>
<dbReference type="InterPro" id="IPR005467">
    <property type="entry name" value="His_kinase_dom"/>
</dbReference>
<gene>
    <name evidence="9" type="ORF">ABY42_09550</name>
</gene>
<dbReference type="InterPro" id="IPR036890">
    <property type="entry name" value="HATPase_C_sf"/>
</dbReference>
<dbReference type="Gene3D" id="1.10.287.130">
    <property type="match status" value="1"/>
</dbReference>
<keyword evidence="7" id="KW-0472">Membrane</keyword>
<dbReference type="KEGG" id="hgi:ABY42_09550"/>
<keyword evidence="5 9" id="KW-0418">Kinase</keyword>
<evidence type="ECO:0000313" key="9">
    <source>
        <dbReference type="EMBL" id="AKU07973.1"/>
    </source>
</evidence>
<proteinExistence type="predicted"/>
<dbReference type="PANTHER" id="PTHR44936">
    <property type="entry name" value="SENSOR PROTEIN CREC"/>
    <property type="match status" value="1"/>
</dbReference>
<name>A0A0K1IUI8_HALGI</name>
<feature type="transmembrane region" description="Helical" evidence="7">
    <location>
        <begin position="45"/>
        <end position="62"/>
    </location>
</feature>